<dbReference type="STRING" id="857967.G0R665"/>
<feature type="domain" description="CS" evidence="3">
    <location>
        <begin position="2"/>
        <end position="90"/>
    </location>
</feature>
<dbReference type="GeneID" id="14903082"/>
<dbReference type="eggNOG" id="KOG3158">
    <property type="taxonomic scope" value="Eukaryota"/>
</dbReference>
<proteinExistence type="inferred from homology"/>
<evidence type="ECO:0000256" key="1">
    <source>
        <dbReference type="ARBA" id="ARBA00025733"/>
    </source>
</evidence>
<keyword evidence="5" id="KW-1185">Reference proteome</keyword>
<evidence type="ECO:0000313" key="4">
    <source>
        <dbReference type="EMBL" id="EGR27029.1"/>
    </source>
</evidence>
<gene>
    <name evidence="4" type="ORF">IMG5_202670</name>
</gene>
<dbReference type="GO" id="GO:0050220">
    <property type="term" value="F:prostaglandin-E synthase activity"/>
    <property type="evidence" value="ECO:0007669"/>
    <property type="project" value="UniProtKB-EC"/>
</dbReference>
<dbReference type="EC" id="5.3.99.3" evidence="4"/>
<dbReference type="FunFam" id="2.60.40.790:FF:000039">
    <property type="entry name" value="CS domain containing protein"/>
    <property type="match status" value="1"/>
</dbReference>
<protein>
    <submittedName>
        <fullName evidence="4">Prostaglandin e, putative</fullName>
        <ecNumber evidence="4">5.3.99.3</ecNumber>
    </submittedName>
</protein>
<dbReference type="EMBL" id="GL984390">
    <property type="protein sequence ID" value="EGR27029.1"/>
    <property type="molecule type" value="Genomic_DNA"/>
</dbReference>
<dbReference type="PROSITE" id="PS51203">
    <property type="entry name" value="CS"/>
    <property type="match status" value="1"/>
</dbReference>
<dbReference type="SUPFAM" id="SSF49764">
    <property type="entry name" value="HSP20-like chaperones"/>
    <property type="match status" value="1"/>
</dbReference>
<dbReference type="OMA" id="IEHKVTD"/>
<evidence type="ECO:0000259" key="3">
    <source>
        <dbReference type="PROSITE" id="PS51203"/>
    </source>
</evidence>
<dbReference type="Proteomes" id="UP000008983">
    <property type="component" value="Unassembled WGS sequence"/>
</dbReference>
<reference evidence="4 5" key="1">
    <citation type="submission" date="2011-07" db="EMBL/GenBank/DDBJ databases">
        <authorList>
            <person name="Coyne R."/>
            <person name="Brami D."/>
            <person name="Johnson J."/>
            <person name="Hostetler J."/>
            <person name="Hannick L."/>
            <person name="Clark T."/>
            <person name="Cassidy-Hanley D."/>
            <person name="Inman J."/>
        </authorList>
    </citation>
    <scope>NUCLEOTIDE SEQUENCE [LARGE SCALE GENOMIC DNA]</scope>
    <source>
        <strain evidence="4 5">G5</strain>
    </source>
</reference>
<feature type="compositionally biased region" description="Basic and acidic residues" evidence="2">
    <location>
        <begin position="165"/>
        <end position="181"/>
    </location>
</feature>
<dbReference type="InterPro" id="IPR008978">
    <property type="entry name" value="HSP20-like_chaperone"/>
</dbReference>
<dbReference type="GO" id="GO:0051087">
    <property type="term" value="F:protein-folding chaperone binding"/>
    <property type="evidence" value="ECO:0007669"/>
    <property type="project" value="TreeGrafter"/>
</dbReference>
<keyword evidence="4" id="KW-0413">Isomerase</keyword>
<dbReference type="GO" id="GO:0006457">
    <property type="term" value="P:protein folding"/>
    <property type="evidence" value="ECO:0007669"/>
    <property type="project" value="TreeGrafter"/>
</dbReference>
<dbReference type="CDD" id="cd06465">
    <property type="entry name" value="p23_hB-ind1_like"/>
    <property type="match status" value="1"/>
</dbReference>
<dbReference type="Gene3D" id="2.60.40.790">
    <property type="match status" value="1"/>
</dbReference>
<dbReference type="GO" id="GO:0005829">
    <property type="term" value="C:cytosol"/>
    <property type="evidence" value="ECO:0007669"/>
    <property type="project" value="TreeGrafter"/>
</dbReference>
<dbReference type="PANTHER" id="PTHR22932:SF1">
    <property type="entry name" value="CO-CHAPERONE PROTEIN DAF-41"/>
    <property type="match status" value="1"/>
</dbReference>
<dbReference type="InterPro" id="IPR007052">
    <property type="entry name" value="CS_dom"/>
</dbReference>
<dbReference type="GO" id="GO:0051879">
    <property type="term" value="F:Hsp90 protein binding"/>
    <property type="evidence" value="ECO:0007669"/>
    <property type="project" value="InterPro"/>
</dbReference>
<evidence type="ECO:0000256" key="2">
    <source>
        <dbReference type="SAM" id="MobiDB-lite"/>
    </source>
</evidence>
<comment type="similarity">
    <text evidence="1">Belongs to the p23/wos2 family.</text>
</comment>
<dbReference type="PANTHER" id="PTHR22932">
    <property type="entry name" value="TELOMERASE-BINDING PROTEIN P23 HSP90 CO-CHAPERONE"/>
    <property type="match status" value="1"/>
</dbReference>
<sequence>MSKTAPFVWAQRRDRVLLTIHLRDVTNEKIELTPDHLTFEGTSDKNTYTGQVNFYKEIDVEASKKTILGYGIRFVLFKKEKEESYWPRLTKEGGKHNNIQSDWEKYIDSDEENEKGDKGLDQNWNPDMMQNFGGNYGGQGGEGADDSDDEEPQVNDLDGEEELQGGDKKEEKQDEEVKQEN</sequence>
<dbReference type="AlphaFoldDB" id="G0R665"/>
<dbReference type="GO" id="GO:0005634">
    <property type="term" value="C:nucleus"/>
    <property type="evidence" value="ECO:0007669"/>
    <property type="project" value="TreeGrafter"/>
</dbReference>
<dbReference type="InParanoid" id="G0R665"/>
<feature type="region of interest" description="Disordered" evidence="2">
    <location>
        <begin position="110"/>
        <end position="181"/>
    </location>
</feature>
<feature type="compositionally biased region" description="Acidic residues" evidence="2">
    <location>
        <begin position="143"/>
        <end position="164"/>
    </location>
</feature>
<evidence type="ECO:0000313" key="5">
    <source>
        <dbReference type="Proteomes" id="UP000008983"/>
    </source>
</evidence>
<organism evidence="4 5">
    <name type="scientific">Ichthyophthirius multifiliis</name>
    <name type="common">White spot disease agent</name>
    <name type="synonym">Ich</name>
    <dbReference type="NCBI Taxonomy" id="5932"/>
    <lineage>
        <taxon>Eukaryota</taxon>
        <taxon>Sar</taxon>
        <taxon>Alveolata</taxon>
        <taxon>Ciliophora</taxon>
        <taxon>Intramacronucleata</taxon>
        <taxon>Oligohymenophorea</taxon>
        <taxon>Hymenostomatida</taxon>
        <taxon>Ophryoglenina</taxon>
        <taxon>Ichthyophthirius</taxon>
    </lineage>
</organism>
<dbReference type="GO" id="GO:0051131">
    <property type="term" value="P:chaperone-mediated protein complex assembly"/>
    <property type="evidence" value="ECO:0007669"/>
    <property type="project" value="TreeGrafter"/>
</dbReference>
<name>G0R665_ICHMU</name>
<dbReference type="RefSeq" id="XP_004023913.1">
    <property type="nucleotide sequence ID" value="XM_004023864.1"/>
</dbReference>
<dbReference type="InterPro" id="IPR045250">
    <property type="entry name" value="p23-like"/>
</dbReference>
<dbReference type="OrthoDB" id="1564555at2759"/>
<dbReference type="Pfam" id="PF04969">
    <property type="entry name" value="CS"/>
    <property type="match status" value="1"/>
</dbReference>
<accession>G0R665</accession>